<name>A0A4Y8WQI6_9PORP</name>
<dbReference type="STRING" id="1122973.GCA_000379925_01912"/>
<comment type="similarity">
    <text evidence="10 11">Belongs to the TonB-dependent receptor family.</text>
</comment>
<evidence type="ECO:0000256" key="9">
    <source>
        <dbReference type="ARBA" id="ARBA00023237"/>
    </source>
</evidence>
<evidence type="ECO:0000256" key="6">
    <source>
        <dbReference type="ARBA" id="ARBA00023077"/>
    </source>
</evidence>
<evidence type="ECO:0000259" key="13">
    <source>
        <dbReference type="Pfam" id="PF07715"/>
    </source>
</evidence>
<evidence type="ECO:0000256" key="8">
    <source>
        <dbReference type="ARBA" id="ARBA00023170"/>
    </source>
</evidence>
<evidence type="ECO:0000313" key="15">
    <source>
        <dbReference type="Proteomes" id="UP000297225"/>
    </source>
</evidence>
<comment type="caution">
    <text evidence="14">The sequence shown here is derived from an EMBL/GenBank/DDBJ whole genome shotgun (WGS) entry which is preliminary data.</text>
</comment>
<dbReference type="OrthoDB" id="9762903at2"/>
<organism evidence="14 15">
    <name type="scientific">Porphyromonas levii</name>
    <dbReference type="NCBI Taxonomy" id="28114"/>
    <lineage>
        <taxon>Bacteria</taxon>
        <taxon>Pseudomonadati</taxon>
        <taxon>Bacteroidota</taxon>
        <taxon>Bacteroidia</taxon>
        <taxon>Bacteroidales</taxon>
        <taxon>Porphyromonadaceae</taxon>
        <taxon>Porphyromonas</taxon>
    </lineage>
</organism>
<reference evidence="14 15" key="1">
    <citation type="submission" date="2019-03" db="EMBL/GenBank/DDBJ databases">
        <title>Porphyromonas levii Isolated from the Uterus of Dairy Cows.</title>
        <authorList>
            <person name="Francis A.M."/>
        </authorList>
    </citation>
    <scope>NUCLEOTIDE SEQUENCE [LARGE SCALE GENOMIC DNA]</scope>
    <source>
        <strain evidence="14 15">AF5678</strain>
    </source>
</reference>
<evidence type="ECO:0000256" key="3">
    <source>
        <dbReference type="ARBA" id="ARBA00022452"/>
    </source>
</evidence>
<dbReference type="Proteomes" id="UP000297225">
    <property type="component" value="Unassembled WGS sequence"/>
</dbReference>
<proteinExistence type="inferred from homology"/>
<dbReference type="GO" id="GO:0009279">
    <property type="term" value="C:cell outer membrane"/>
    <property type="evidence" value="ECO:0007669"/>
    <property type="project" value="UniProtKB-SubCell"/>
</dbReference>
<sequence length="690" mass="76902">MRLLLAIFSIAFLALPTSAEERDTLLIQQQYNLSELEVVSRRPLSQIGVMQSKIAPLVLHDNIALSLGDVLTYGSGIFVKEQGRGALSTVSFRGTAASHTRVDWNGVALNSPTLGFTDFSLIPSYFVDNAALLHGSSSISQGGGGLGGAVVLNTDLSKLPHGHLLTYTQGIGSYKTFDEYLRYTYSGEQWQSSTRLVAASSRNDFIYTNKDEWADIKDEEGNILSSYHPRERNSNGAFRDFHLLQELAYQPNPAHRIGLSLWGTSSYRQLPLLSVDYGNPALRVNENREQSLRGVLTHNYIGAQWSLENRLGHSTSYISYDNGSRAVIDGPVSYFYQTRSLLHNTFAESKAQWFASPKLMLNGSAKIALQQARTAGKVHATGDPDLSKGLLHKRVEASLYLSAKYTPTDRLGISPALRFEVYGNRSTPLIPALFVDYLIYKPANLALVASVSRNYHEPTLNDLFYIPGGNPNLRPEKGLTYDIGLTYAIGKKDWKVSGSLNWFDSRVHDWIVWLPAGGSSAIWTPINYNNVHAYGIESALQGAYRISPKAQIDLQVNYSWTPSINQGPSIFNNDRSIGKQLVYIPRHSASLIATGTYTSWRFTYKYAYYSERFTSTSNSPSKLYTVAPYHMHDVSIEKLFSTRALDLGLKLAVKNLFNADYQTVMSYPMPGRNFELFITISPNFSPSHHK</sequence>
<dbReference type="PANTHER" id="PTHR30069:SF29">
    <property type="entry name" value="HEMOGLOBIN AND HEMOGLOBIN-HAPTOGLOBIN-BINDING PROTEIN 1-RELATED"/>
    <property type="match status" value="1"/>
</dbReference>
<gene>
    <name evidence="14" type="ORF">E4P47_06400</name>
</gene>
<keyword evidence="15" id="KW-1185">Reference proteome</keyword>
<dbReference type="SUPFAM" id="SSF56935">
    <property type="entry name" value="Porins"/>
    <property type="match status" value="1"/>
</dbReference>
<dbReference type="EMBL" id="SPNC01000093">
    <property type="protein sequence ID" value="TFH94707.1"/>
    <property type="molecule type" value="Genomic_DNA"/>
</dbReference>
<evidence type="ECO:0000256" key="4">
    <source>
        <dbReference type="ARBA" id="ARBA00022692"/>
    </source>
</evidence>
<dbReference type="Pfam" id="PF00593">
    <property type="entry name" value="TonB_dep_Rec_b-barrel"/>
    <property type="match status" value="1"/>
</dbReference>
<keyword evidence="7 10" id="KW-0472">Membrane</keyword>
<evidence type="ECO:0000256" key="7">
    <source>
        <dbReference type="ARBA" id="ARBA00023136"/>
    </source>
</evidence>
<dbReference type="InterPro" id="IPR000531">
    <property type="entry name" value="Beta-barrel_TonB"/>
</dbReference>
<dbReference type="GO" id="GO:0015344">
    <property type="term" value="F:siderophore uptake transmembrane transporter activity"/>
    <property type="evidence" value="ECO:0007669"/>
    <property type="project" value="TreeGrafter"/>
</dbReference>
<feature type="domain" description="TonB-dependent receptor-like beta-barrel" evidence="12">
    <location>
        <begin position="260"/>
        <end position="656"/>
    </location>
</feature>
<evidence type="ECO:0000256" key="11">
    <source>
        <dbReference type="RuleBase" id="RU003357"/>
    </source>
</evidence>
<dbReference type="InterPro" id="IPR012910">
    <property type="entry name" value="Plug_dom"/>
</dbReference>
<evidence type="ECO:0000256" key="10">
    <source>
        <dbReference type="PROSITE-ProRule" id="PRU01360"/>
    </source>
</evidence>
<keyword evidence="6 11" id="KW-0798">TonB box</keyword>
<keyword evidence="3 10" id="KW-1134">Transmembrane beta strand</keyword>
<dbReference type="AlphaFoldDB" id="A0A4Y8WQI6"/>
<evidence type="ECO:0000256" key="2">
    <source>
        <dbReference type="ARBA" id="ARBA00022448"/>
    </source>
</evidence>
<keyword evidence="2 10" id="KW-0813">Transport</keyword>
<keyword evidence="5" id="KW-0732">Signal</keyword>
<protein>
    <submittedName>
        <fullName evidence="14">TonB-dependent receptor</fullName>
    </submittedName>
</protein>
<dbReference type="Gene3D" id="2.40.170.20">
    <property type="entry name" value="TonB-dependent receptor, beta-barrel domain"/>
    <property type="match status" value="1"/>
</dbReference>
<dbReference type="Gene3D" id="2.170.130.10">
    <property type="entry name" value="TonB-dependent receptor, plug domain"/>
    <property type="match status" value="1"/>
</dbReference>
<evidence type="ECO:0000256" key="1">
    <source>
        <dbReference type="ARBA" id="ARBA00004571"/>
    </source>
</evidence>
<evidence type="ECO:0000256" key="5">
    <source>
        <dbReference type="ARBA" id="ARBA00022729"/>
    </source>
</evidence>
<dbReference type="GeneID" id="66797197"/>
<keyword evidence="8 14" id="KW-0675">Receptor</keyword>
<dbReference type="Pfam" id="PF07715">
    <property type="entry name" value="Plug"/>
    <property type="match status" value="1"/>
</dbReference>
<evidence type="ECO:0000313" key="14">
    <source>
        <dbReference type="EMBL" id="TFH94707.1"/>
    </source>
</evidence>
<accession>A0A4Y8WQI6</accession>
<dbReference type="GO" id="GO:0044718">
    <property type="term" value="P:siderophore transmembrane transport"/>
    <property type="evidence" value="ECO:0007669"/>
    <property type="project" value="TreeGrafter"/>
</dbReference>
<dbReference type="InterPro" id="IPR036942">
    <property type="entry name" value="Beta-barrel_TonB_sf"/>
</dbReference>
<comment type="subcellular location">
    <subcellularLocation>
        <location evidence="1 10">Cell outer membrane</location>
        <topology evidence="1 10">Multi-pass membrane protein</topology>
    </subcellularLocation>
</comment>
<dbReference type="PANTHER" id="PTHR30069">
    <property type="entry name" value="TONB-DEPENDENT OUTER MEMBRANE RECEPTOR"/>
    <property type="match status" value="1"/>
</dbReference>
<keyword evidence="9 10" id="KW-0998">Cell outer membrane</keyword>
<dbReference type="PROSITE" id="PS52016">
    <property type="entry name" value="TONB_DEPENDENT_REC_3"/>
    <property type="match status" value="1"/>
</dbReference>
<keyword evidence="4 10" id="KW-0812">Transmembrane</keyword>
<dbReference type="RefSeq" id="WP_134849598.1">
    <property type="nucleotide sequence ID" value="NZ_CP197400.1"/>
</dbReference>
<evidence type="ECO:0000259" key="12">
    <source>
        <dbReference type="Pfam" id="PF00593"/>
    </source>
</evidence>
<dbReference type="InterPro" id="IPR037066">
    <property type="entry name" value="Plug_dom_sf"/>
</dbReference>
<feature type="domain" description="TonB-dependent receptor plug" evidence="13">
    <location>
        <begin position="61"/>
        <end position="149"/>
    </location>
</feature>
<dbReference type="InterPro" id="IPR039426">
    <property type="entry name" value="TonB-dep_rcpt-like"/>
</dbReference>